<evidence type="ECO:0000256" key="11">
    <source>
        <dbReference type="ARBA" id="ARBA00022842"/>
    </source>
</evidence>
<dbReference type="InterPro" id="IPR012177">
    <property type="entry name" value="ThTPase_euk"/>
</dbReference>
<evidence type="ECO:0000256" key="4">
    <source>
        <dbReference type="ARBA" id="ARBA00008181"/>
    </source>
</evidence>
<dbReference type="SUPFAM" id="SSF55154">
    <property type="entry name" value="CYTH-like phosphatases"/>
    <property type="match status" value="1"/>
</dbReference>
<feature type="domain" description="CYTH" evidence="14">
    <location>
        <begin position="21"/>
        <end position="214"/>
    </location>
</feature>
<dbReference type="Pfam" id="PF01928">
    <property type="entry name" value="CYTH"/>
    <property type="match status" value="1"/>
</dbReference>
<comment type="cofactor">
    <cofactor evidence="1">
        <name>Mg(2+)</name>
        <dbReference type="ChEBI" id="CHEBI:18420"/>
    </cofactor>
</comment>
<dbReference type="InterPro" id="IPR023577">
    <property type="entry name" value="CYTH_domain"/>
</dbReference>
<dbReference type="Gene3D" id="2.40.320.10">
    <property type="entry name" value="Hypothetical Protein Pfu-838710-001"/>
    <property type="match status" value="1"/>
</dbReference>
<dbReference type="Proteomes" id="UP001066276">
    <property type="component" value="Chromosome 6"/>
</dbReference>
<dbReference type="SMART" id="SM01118">
    <property type="entry name" value="CYTH"/>
    <property type="match status" value="1"/>
</dbReference>
<evidence type="ECO:0000256" key="6">
    <source>
        <dbReference type="ARBA" id="ARBA00012378"/>
    </source>
</evidence>
<evidence type="ECO:0000259" key="14">
    <source>
        <dbReference type="PROSITE" id="PS51707"/>
    </source>
</evidence>
<sequence length="349" mass="37987">MVTNLVTANCFRDSSTMGSEALEVERKFVFGPETEAQLLALGASLTRRHVFRDTYYDTACHALTLQDHWLRQREEGWELKRPVSLTGGHGGSATQYCEVTEHAAIVSHLCQALGVAPMISPSSMEELLGLLGLEAFATYVTDRRSYALPSGQVHVDLDEADFDFAIGEVEVVVDAADRVEEALKKVNQLCTKLGVTDSRRVPGKMSAYLQRFRPAHYQRLLEAGVLGGASLFKSLPLKTQRSTVLPPRFFVSQCRVAADKSAAIHYASSLHALLPVWHIRDALTQASVTCLQGGPLHLSLAPCSDRATKAQGCVTTVAVVPRALPATAARKPALRLGKWRQDCGSECAS</sequence>
<evidence type="ECO:0000256" key="8">
    <source>
        <dbReference type="ARBA" id="ARBA00022490"/>
    </source>
</evidence>
<comment type="similarity">
    <text evidence="4">Belongs to the ThTPase family.</text>
</comment>
<gene>
    <name evidence="15" type="ORF">NDU88_003603</name>
</gene>
<dbReference type="PROSITE" id="PS51707">
    <property type="entry name" value="CYTH"/>
    <property type="match status" value="1"/>
</dbReference>
<keyword evidence="11" id="KW-0460">Magnesium</keyword>
<dbReference type="AlphaFoldDB" id="A0AAV7QAI3"/>
<keyword evidence="8" id="KW-0963">Cytoplasm</keyword>
<evidence type="ECO:0000256" key="10">
    <source>
        <dbReference type="ARBA" id="ARBA00022801"/>
    </source>
</evidence>
<evidence type="ECO:0000313" key="15">
    <source>
        <dbReference type="EMBL" id="KAJ1137190.1"/>
    </source>
</evidence>
<dbReference type="GO" id="GO:0000287">
    <property type="term" value="F:magnesium ion binding"/>
    <property type="evidence" value="ECO:0007669"/>
    <property type="project" value="TreeGrafter"/>
</dbReference>
<dbReference type="GO" id="GO:0050333">
    <property type="term" value="F:thiamine triphosphate phosphatase activity"/>
    <property type="evidence" value="ECO:0007669"/>
    <property type="project" value="UniProtKB-EC"/>
</dbReference>
<dbReference type="GO" id="GO:0042357">
    <property type="term" value="P:thiamine diphosphate metabolic process"/>
    <property type="evidence" value="ECO:0007669"/>
    <property type="project" value="TreeGrafter"/>
</dbReference>
<dbReference type="GO" id="GO:0005737">
    <property type="term" value="C:cytoplasm"/>
    <property type="evidence" value="ECO:0007669"/>
    <property type="project" value="UniProtKB-SubCell"/>
</dbReference>
<comment type="subcellular location">
    <subcellularLocation>
        <location evidence="3">Cytoplasm</location>
    </subcellularLocation>
</comment>
<evidence type="ECO:0000256" key="13">
    <source>
        <dbReference type="ARBA" id="ARBA00048194"/>
    </source>
</evidence>
<dbReference type="InterPro" id="IPR039582">
    <property type="entry name" value="THTPA"/>
</dbReference>
<dbReference type="EC" id="3.6.1.28" evidence="6"/>
<keyword evidence="12" id="KW-0007">Acetylation</keyword>
<dbReference type="EMBL" id="JANPWB010000010">
    <property type="protein sequence ID" value="KAJ1137190.1"/>
    <property type="molecule type" value="Genomic_DNA"/>
</dbReference>
<comment type="caution">
    <text evidence="15">The sequence shown here is derived from an EMBL/GenBank/DDBJ whole genome shotgun (WGS) entry which is preliminary data.</text>
</comment>
<protein>
    <recommendedName>
        <fullName evidence="7">Thiamine-triphosphatase</fullName>
        <ecNumber evidence="6">3.6.1.28</ecNumber>
    </recommendedName>
</protein>
<dbReference type="GO" id="GO:0006772">
    <property type="term" value="P:thiamine metabolic process"/>
    <property type="evidence" value="ECO:0007669"/>
    <property type="project" value="InterPro"/>
</dbReference>
<dbReference type="InterPro" id="IPR033469">
    <property type="entry name" value="CYTH-like_dom_sf"/>
</dbReference>
<evidence type="ECO:0000256" key="3">
    <source>
        <dbReference type="ARBA" id="ARBA00004496"/>
    </source>
</evidence>
<keyword evidence="10" id="KW-0378">Hydrolase</keyword>
<evidence type="ECO:0000256" key="9">
    <source>
        <dbReference type="ARBA" id="ARBA00022723"/>
    </source>
</evidence>
<evidence type="ECO:0000313" key="16">
    <source>
        <dbReference type="Proteomes" id="UP001066276"/>
    </source>
</evidence>
<dbReference type="PANTHER" id="PTHR14586:SF1">
    <property type="entry name" value="THIAMINE-TRIPHOSPHATASE"/>
    <property type="match status" value="1"/>
</dbReference>
<comment type="function">
    <text evidence="2">Hydrolase highly specific for thiamine triphosphate (ThTP).</text>
</comment>
<name>A0AAV7QAI3_PLEWA</name>
<reference evidence="15" key="1">
    <citation type="journal article" date="2022" name="bioRxiv">
        <title>Sequencing and chromosome-scale assembly of the giantPleurodeles waltlgenome.</title>
        <authorList>
            <person name="Brown T."/>
            <person name="Elewa A."/>
            <person name="Iarovenko S."/>
            <person name="Subramanian E."/>
            <person name="Araus A.J."/>
            <person name="Petzold A."/>
            <person name="Susuki M."/>
            <person name="Suzuki K.-i.T."/>
            <person name="Hayashi T."/>
            <person name="Toyoda A."/>
            <person name="Oliveira C."/>
            <person name="Osipova E."/>
            <person name="Leigh N.D."/>
            <person name="Simon A."/>
            <person name="Yun M.H."/>
        </authorList>
    </citation>
    <scope>NUCLEOTIDE SEQUENCE</scope>
    <source>
        <strain evidence="15">20211129_DDA</strain>
        <tissue evidence="15">Liver</tissue>
    </source>
</reference>
<keyword evidence="9" id="KW-0479">Metal-binding</keyword>
<evidence type="ECO:0000256" key="1">
    <source>
        <dbReference type="ARBA" id="ARBA00001946"/>
    </source>
</evidence>
<keyword evidence="16" id="KW-1185">Reference proteome</keyword>
<comment type="catalytic activity">
    <reaction evidence="13">
        <text>thiamine triphosphate + H2O = thiamine diphosphate + phosphate + H(+)</text>
        <dbReference type="Rhea" id="RHEA:11744"/>
        <dbReference type="ChEBI" id="CHEBI:15377"/>
        <dbReference type="ChEBI" id="CHEBI:15378"/>
        <dbReference type="ChEBI" id="CHEBI:43474"/>
        <dbReference type="ChEBI" id="CHEBI:58937"/>
        <dbReference type="ChEBI" id="CHEBI:58938"/>
        <dbReference type="EC" id="3.6.1.28"/>
    </reaction>
</comment>
<organism evidence="15 16">
    <name type="scientific">Pleurodeles waltl</name>
    <name type="common">Iberian ribbed newt</name>
    <dbReference type="NCBI Taxonomy" id="8319"/>
    <lineage>
        <taxon>Eukaryota</taxon>
        <taxon>Metazoa</taxon>
        <taxon>Chordata</taxon>
        <taxon>Craniata</taxon>
        <taxon>Vertebrata</taxon>
        <taxon>Euteleostomi</taxon>
        <taxon>Amphibia</taxon>
        <taxon>Batrachia</taxon>
        <taxon>Caudata</taxon>
        <taxon>Salamandroidea</taxon>
        <taxon>Salamandridae</taxon>
        <taxon>Pleurodelinae</taxon>
        <taxon>Pleurodeles</taxon>
    </lineage>
</organism>
<evidence type="ECO:0000256" key="2">
    <source>
        <dbReference type="ARBA" id="ARBA00002106"/>
    </source>
</evidence>
<dbReference type="PANTHER" id="PTHR14586">
    <property type="entry name" value="THIAMINE-TRIPHOSPHATASE"/>
    <property type="match status" value="1"/>
</dbReference>
<evidence type="ECO:0000256" key="12">
    <source>
        <dbReference type="ARBA" id="ARBA00022990"/>
    </source>
</evidence>
<comment type="subunit">
    <text evidence="5">Monomer.</text>
</comment>
<proteinExistence type="inferred from homology"/>
<evidence type="ECO:0000256" key="5">
    <source>
        <dbReference type="ARBA" id="ARBA00011245"/>
    </source>
</evidence>
<dbReference type="CDD" id="cd07758">
    <property type="entry name" value="ThTPase"/>
    <property type="match status" value="1"/>
</dbReference>
<accession>A0AAV7QAI3</accession>
<evidence type="ECO:0000256" key="7">
    <source>
        <dbReference type="ARBA" id="ARBA00020088"/>
    </source>
</evidence>